<dbReference type="InterPro" id="IPR001841">
    <property type="entry name" value="Znf_RING"/>
</dbReference>
<comment type="caution">
    <text evidence="8">The sequence shown here is derived from an EMBL/GenBank/DDBJ whole genome shotgun (WGS) entry which is preliminary data.</text>
</comment>
<dbReference type="Pfam" id="PF13639">
    <property type="entry name" value="zf-RING_2"/>
    <property type="match status" value="1"/>
</dbReference>
<evidence type="ECO:0000313" key="9">
    <source>
        <dbReference type="Proteomes" id="UP001530400"/>
    </source>
</evidence>
<dbReference type="InterPro" id="IPR033276">
    <property type="entry name" value="BB"/>
</dbReference>
<proteinExistence type="predicted"/>
<feature type="region of interest" description="Disordered" evidence="5">
    <location>
        <begin position="1"/>
        <end position="70"/>
    </location>
</feature>
<keyword evidence="2 4" id="KW-0863">Zinc-finger</keyword>
<dbReference type="PANTHER" id="PTHR46400">
    <property type="entry name" value="RING/U-BOX SUPERFAMILY PROTEIN"/>
    <property type="match status" value="1"/>
</dbReference>
<dbReference type="PROSITE" id="PS50089">
    <property type="entry name" value="ZF_RING_2"/>
    <property type="match status" value="1"/>
</dbReference>
<dbReference type="GO" id="GO:0008270">
    <property type="term" value="F:zinc ion binding"/>
    <property type="evidence" value="ECO:0007669"/>
    <property type="project" value="UniProtKB-KW"/>
</dbReference>
<dbReference type="EMBL" id="JALLPJ020000792">
    <property type="protein sequence ID" value="KAL3782844.1"/>
    <property type="molecule type" value="Genomic_DNA"/>
</dbReference>
<dbReference type="PROSITE" id="PS50199">
    <property type="entry name" value="ZF_RANBP2_2"/>
    <property type="match status" value="1"/>
</dbReference>
<keyword evidence="3" id="KW-0862">Zinc</keyword>
<dbReference type="SMART" id="SM00184">
    <property type="entry name" value="RING"/>
    <property type="match status" value="1"/>
</dbReference>
<evidence type="ECO:0000256" key="1">
    <source>
        <dbReference type="ARBA" id="ARBA00022723"/>
    </source>
</evidence>
<evidence type="ECO:0000256" key="5">
    <source>
        <dbReference type="SAM" id="MobiDB-lite"/>
    </source>
</evidence>
<dbReference type="PROSITE" id="PS01358">
    <property type="entry name" value="ZF_RANBP2_1"/>
    <property type="match status" value="1"/>
</dbReference>
<dbReference type="SUPFAM" id="SSF90209">
    <property type="entry name" value="Ran binding protein zinc finger-like"/>
    <property type="match status" value="1"/>
</dbReference>
<name>A0ABD3P3J6_9STRA</name>
<accession>A0ABD3P3J6</accession>
<dbReference type="Gene3D" id="3.30.40.10">
    <property type="entry name" value="Zinc/RING finger domain, C3HC4 (zinc finger)"/>
    <property type="match status" value="1"/>
</dbReference>
<gene>
    <name evidence="8" type="ORF">ACHAWO_004905</name>
</gene>
<evidence type="ECO:0000313" key="8">
    <source>
        <dbReference type="EMBL" id="KAL3782844.1"/>
    </source>
</evidence>
<evidence type="ECO:0000259" key="7">
    <source>
        <dbReference type="PROSITE" id="PS50199"/>
    </source>
</evidence>
<dbReference type="InterPro" id="IPR001876">
    <property type="entry name" value="Znf_RanBP2"/>
</dbReference>
<feature type="domain" description="RanBP2-type" evidence="7">
    <location>
        <begin position="106"/>
        <end position="135"/>
    </location>
</feature>
<feature type="compositionally biased region" description="Low complexity" evidence="5">
    <location>
        <begin position="236"/>
        <end position="247"/>
    </location>
</feature>
<organism evidence="8 9">
    <name type="scientific">Cyclotella atomus</name>
    <dbReference type="NCBI Taxonomy" id="382360"/>
    <lineage>
        <taxon>Eukaryota</taxon>
        <taxon>Sar</taxon>
        <taxon>Stramenopiles</taxon>
        <taxon>Ochrophyta</taxon>
        <taxon>Bacillariophyta</taxon>
        <taxon>Coscinodiscophyceae</taxon>
        <taxon>Thalassiosirophycidae</taxon>
        <taxon>Stephanodiscales</taxon>
        <taxon>Stephanodiscaceae</taxon>
        <taxon>Cyclotella</taxon>
    </lineage>
</organism>
<feature type="compositionally biased region" description="Basic and acidic residues" evidence="5">
    <location>
        <begin position="44"/>
        <end position="62"/>
    </location>
</feature>
<dbReference type="Gene3D" id="2.30.30.380">
    <property type="entry name" value="Zn-finger domain of Sec23/24"/>
    <property type="match status" value="1"/>
</dbReference>
<keyword evidence="9" id="KW-1185">Reference proteome</keyword>
<feature type="domain" description="RING-type" evidence="6">
    <location>
        <begin position="352"/>
        <end position="393"/>
    </location>
</feature>
<keyword evidence="1" id="KW-0479">Metal-binding</keyword>
<reference evidence="8 9" key="1">
    <citation type="submission" date="2024-10" db="EMBL/GenBank/DDBJ databases">
        <title>Updated reference genomes for cyclostephanoid diatoms.</title>
        <authorList>
            <person name="Roberts W.R."/>
            <person name="Alverson A.J."/>
        </authorList>
    </citation>
    <scope>NUCLEOTIDE SEQUENCE [LARGE SCALE GENOMIC DNA]</scope>
    <source>
        <strain evidence="8 9">AJA010-31</strain>
    </source>
</reference>
<dbReference type="AlphaFoldDB" id="A0ABD3P3J6"/>
<evidence type="ECO:0000256" key="3">
    <source>
        <dbReference type="ARBA" id="ARBA00022833"/>
    </source>
</evidence>
<evidence type="ECO:0000256" key="2">
    <source>
        <dbReference type="ARBA" id="ARBA00022771"/>
    </source>
</evidence>
<dbReference type="PANTHER" id="PTHR46400:SF5">
    <property type="entry name" value="RING-TYPE DOMAIN-CONTAINING PROTEIN"/>
    <property type="match status" value="1"/>
</dbReference>
<dbReference type="InterPro" id="IPR036443">
    <property type="entry name" value="Znf_RanBP2_sf"/>
</dbReference>
<dbReference type="Proteomes" id="UP001530400">
    <property type="component" value="Unassembled WGS sequence"/>
</dbReference>
<dbReference type="SUPFAM" id="SSF57850">
    <property type="entry name" value="RING/U-box"/>
    <property type="match status" value="1"/>
</dbReference>
<protein>
    <submittedName>
        <fullName evidence="8">Uncharacterized protein</fullName>
    </submittedName>
</protein>
<dbReference type="InterPro" id="IPR013083">
    <property type="entry name" value="Znf_RING/FYVE/PHD"/>
</dbReference>
<sequence length="426" mass="46734">MQQEVVDIASDDDSIEIRSRRSRNRSPDLLSSSPEISPPRARFRRNEDADESRVSSRNESDRLGAAASNRQVIELIDSPEVPRTNSTATMRRGNSQINRGRHRNQSSNEWACHLCTLINPDRRSTCSACHTSRQDDEVVYERTTRNNKHPTSHYIGGGAFLGGMIGAADGYANGTGIARGAVSGAVGGVLMREAFRDVPPPSQPSYPSRVATAAGASYRTGSVSASNDGWGRRTNGSAAARGSMAASNDGWGRRTNRRNTTNHPFPPQFNAYPMQNRTIIGNNPTIFDHFFQSMQHYRHQPNIDNMSYEQMLETFGDGNENRNLAASSQVISSLPSSTISNLSELPEDRTQCVICMEEYQVGDERTMLPCWHDFHKGCVNRWLSSKGSCPVCKTEVGVIGEGQSDGKQTTGTAKALIMAAKLSTDK</sequence>
<evidence type="ECO:0000259" key="6">
    <source>
        <dbReference type="PROSITE" id="PS50089"/>
    </source>
</evidence>
<evidence type="ECO:0000256" key="4">
    <source>
        <dbReference type="PROSITE-ProRule" id="PRU00322"/>
    </source>
</evidence>
<dbReference type="SMART" id="SM00547">
    <property type="entry name" value="ZnF_RBZ"/>
    <property type="match status" value="1"/>
</dbReference>
<feature type="region of interest" description="Disordered" evidence="5">
    <location>
        <begin position="221"/>
        <end position="269"/>
    </location>
</feature>